<comment type="caution">
    <text evidence="1">The sequence shown here is derived from an EMBL/GenBank/DDBJ whole genome shotgun (WGS) entry which is preliminary data.</text>
</comment>
<proteinExistence type="predicted"/>
<dbReference type="AlphaFoldDB" id="A0A8S9MZL4"/>
<evidence type="ECO:0000313" key="2">
    <source>
        <dbReference type="Proteomes" id="UP000712600"/>
    </source>
</evidence>
<sequence length="113" mass="12508">MLQRHLFRLSSYSVTVIDIRAEPFQSCNASSLSIPTLSKSKDSGSNLCTGMNFTYATSYYDDNAALLSLKNMLSSFQPSPHSVLMSFSSQQPDRGDLVSDVFFNVALHLCRSL</sequence>
<name>A0A8S9MZL4_BRACR</name>
<evidence type="ECO:0000313" key="1">
    <source>
        <dbReference type="EMBL" id="KAF3489545.1"/>
    </source>
</evidence>
<gene>
    <name evidence="1" type="ORF">F2Q69_00054030</name>
</gene>
<dbReference type="Proteomes" id="UP000712600">
    <property type="component" value="Unassembled WGS sequence"/>
</dbReference>
<reference evidence="1" key="1">
    <citation type="submission" date="2019-12" db="EMBL/GenBank/DDBJ databases">
        <title>Genome sequencing and annotation of Brassica cretica.</title>
        <authorList>
            <person name="Studholme D.J."/>
            <person name="Sarris P."/>
        </authorList>
    </citation>
    <scope>NUCLEOTIDE SEQUENCE</scope>
    <source>
        <strain evidence="1">PFS-109/04</strain>
        <tissue evidence="1">Leaf</tissue>
    </source>
</reference>
<protein>
    <submittedName>
        <fullName evidence="1">Uncharacterized protein</fullName>
    </submittedName>
</protein>
<dbReference type="EMBL" id="QGKX02002183">
    <property type="protein sequence ID" value="KAF3489545.1"/>
    <property type="molecule type" value="Genomic_DNA"/>
</dbReference>
<organism evidence="1 2">
    <name type="scientific">Brassica cretica</name>
    <name type="common">Mustard</name>
    <dbReference type="NCBI Taxonomy" id="69181"/>
    <lineage>
        <taxon>Eukaryota</taxon>
        <taxon>Viridiplantae</taxon>
        <taxon>Streptophyta</taxon>
        <taxon>Embryophyta</taxon>
        <taxon>Tracheophyta</taxon>
        <taxon>Spermatophyta</taxon>
        <taxon>Magnoliopsida</taxon>
        <taxon>eudicotyledons</taxon>
        <taxon>Gunneridae</taxon>
        <taxon>Pentapetalae</taxon>
        <taxon>rosids</taxon>
        <taxon>malvids</taxon>
        <taxon>Brassicales</taxon>
        <taxon>Brassicaceae</taxon>
        <taxon>Brassiceae</taxon>
        <taxon>Brassica</taxon>
    </lineage>
</organism>
<accession>A0A8S9MZL4</accession>